<evidence type="ECO:0000313" key="2">
    <source>
        <dbReference type="EMBL" id="WOX22582.1"/>
    </source>
</evidence>
<gene>
    <name evidence="2" type="ORF">R2D22_14710</name>
</gene>
<dbReference type="RefSeq" id="WP_318103662.1">
    <property type="nucleotide sequence ID" value="NZ_CP137573.1"/>
</dbReference>
<sequence>MTAAAVVPPAVPRPARGTALRRVLGTLVFLGGLLLLAVAYGGRAEAAELPPAATAETGRLVDRSAGTADEPLRAVEHVAATATATSTATAVEPVVRPVTNTVRETVRRVAGAPVVRDIVEPVHEAVHLAVQDARDRVPLPAAESVPAAPSVPSDGATFEQLSTVLATSAASPADVAEATVVHVPAADPLPVVVREFRRAHARTEAPATARPALPAHAPVPGRPCGAPAVGQASAPRGGDQQDATLTPGTPCAGPVRGATLPATAAVLLDRTDDVLEFPG</sequence>
<feature type="region of interest" description="Disordered" evidence="1">
    <location>
        <begin position="203"/>
        <end position="256"/>
    </location>
</feature>
<protein>
    <recommendedName>
        <fullName evidence="4">Secreted protein</fullName>
    </recommendedName>
</protein>
<organism evidence="2 3">
    <name type="scientific">Streptomyces solicathayae</name>
    <dbReference type="NCBI Taxonomy" id="3081768"/>
    <lineage>
        <taxon>Bacteria</taxon>
        <taxon>Bacillati</taxon>
        <taxon>Actinomycetota</taxon>
        <taxon>Actinomycetes</taxon>
        <taxon>Kitasatosporales</taxon>
        <taxon>Streptomycetaceae</taxon>
        <taxon>Streptomyces</taxon>
    </lineage>
</organism>
<keyword evidence="3" id="KW-1185">Reference proteome</keyword>
<evidence type="ECO:0000313" key="3">
    <source>
        <dbReference type="Proteomes" id="UP001301731"/>
    </source>
</evidence>
<name>A0ABZ0LT84_9ACTN</name>
<reference evidence="2 3" key="1">
    <citation type="submission" date="2023-10" db="EMBL/GenBank/DDBJ databases">
        <title>The genome sequence of Streptomyces sp. HUAS YS2.</title>
        <authorList>
            <person name="Mo P."/>
        </authorList>
    </citation>
    <scope>NUCLEOTIDE SEQUENCE [LARGE SCALE GENOMIC DNA]</scope>
    <source>
        <strain evidence="2 3">HUAS YS2</strain>
    </source>
</reference>
<dbReference type="EMBL" id="CP137573">
    <property type="protein sequence ID" value="WOX22582.1"/>
    <property type="molecule type" value="Genomic_DNA"/>
</dbReference>
<dbReference type="Proteomes" id="UP001301731">
    <property type="component" value="Chromosome"/>
</dbReference>
<evidence type="ECO:0008006" key="4">
    <source>
        <dbReference type="Google" id="ProtNLM"/>
    </source>
</evidence>
<feature type="compositionally biased region" description="Low complexity" evidence="1">
    <location>
        <begin position="204"/>
        <end position="218"/>
    </location>
</feature>
<evidence type="ECO:0000256" key="1">
    <source>
        <dbReference type="SAM" id="MobiDB-lite"/>
    </source>
</evidence>
<accession>A0ABZ0LT84</accession>
<proteinExistence type="predicted"/>